<keyword evidence="3" id="KW-1185">Reference proteome</keyword>
<gene>
    <name evidence="2" type="ORF">POLS_LOCUS5948</name>
</gene>
<reference evidence="2" key="1">
    <citation type="submission" date="2021-07" db="EMBL/GenBank/DDBJ databases">
        <authorList>
            <person name="Branca A.L. A."/>
        </authorList>
    </citation>
    <scope>NUCLEOTIDE SEQUENCE</scope>
</reference>
<organism evidence="2 3">
    <name type="scientific">Penicillium olsonii</name>
    <dbReference type="NCBI Taxonomy" id="99116"/>
    <lineage>
        <taxon>Eukaryota</taxon>
        <taxon>Fungi</taxon>
        <taxon>Dikarya</taxon>
        <taxon>Ascomycota</taxon>
        <taxon>Pezizomycotina</taxon>
        <taxon>Eurotiomycetes</taxon>
        <taxon>Eurotiomycetidae</taxon>
        <taxon>Eurotiales</taxon>
        <taxon>Aspergillaceae</taxon>
        <taxon>Penicillium</taxon>
    </lineage>
</organism>
<evidence type="ECO:0000313" key="3">
    <source>
        <dbReference type="Proteomes" id="UP001153618"/>
    </source>
</evidence>
<keyword evidence="1" id="KW-0812">Transmembrane</keyword>
<name>A0A9W4MXB6_PENOL</name>
<dbReference type="AlphaFoldDB" id="A0A9W4MXB6"/>
<comment type="caution">
    <text evidence="2">The sequence shown here is derived from an EMBL/GenBank/DDBJ whole genome shotgun (WGS) entry which is preliminary data.</text>
</comment>
<dbReference type="EMBL" id="CAJVOS010000031">
    <property type="protein sequence ID" value="CAG8146199.1"/>
    <property type="molecule type" value="Genomic_DNA"/>
</dbReference>
<accession>A0A9W4MXB6</accession>
<sequence>MNIFYLYYSHSLEFIVASLFALLIHFTFLLALHFFLSLSTFLFSPIPIILYLYFFFFSSPLLLSSSHHISGFSTIIRKTSRFFRLWMLLPAQRHLRRSMTRTGKTH</sequence>
<feature type="transmembrane region" description="Helical" evidence="1">
    <location>
        <begin position="12"/>
        <end position="36"/>
    </location>
</feature>
<dbReference type="Proteomes" id="UP001153618">
    <property type="component" value="Unassembled WGS sequence"/>
</dbReference>
<feature type="transmembrane region" description="Helical" evidence="1">
    <location>
        <begin position="42"/>
        <end position="63"/>
    </location>
</feature>
<proteinExistence type="predicted"/>
<evidence type="ECO:0000313" key="2">
    <source>
        <dbReference type="EMBL" id="CAG8146199.1"/>
    </source>
</evidence>
<evidence type="ECO:0000256" key="1">
    <source>
        <dbReference type="SAM" id="Phobius"/>
    </source>
</evidence>
<keyword evidence="1" id="KW-0472">Membrane</keyword>
<protein>
    <submittedName>
        <fullName evidence="2">Uncharacterized protein</fullName>
    </submittedName>
</protein>
<keyword evidence="1" id="KW-1133">Transmembrane helix</keyword>